<dbReference type="KEGG" id="sus:Acid_1618"/>
<gene>
    <name evidence="4" type="ordered locus">Acid_1618</name>
</gene>
<evidence type="ECO:0000259" key="3">
    <source>
        <dbReference type="Pfam" id="PF13676"/>
    </source>
</evidence>
<dbReference type="AlphaFoldDB" id="Q028E9"/>
<dbReference type="Pfam" id="PF13676">
    <property type="entry name" value="TIR_2"/>
    <property type="match status" value="1"/>
</dbReference>
<evidence type="ECO:0000256" key="1">
    <source>
        <dbReference type="SAM" id="MobiDB-lite"/>
    </source>
</evidence>
<dbReference type="InParanoid" id="Q028E9"/>
<dbReference type="HOGENOM" id="CLU_658720_0_0_0"/>
<organism evidence="4">
    <name type="scientific">Solibacter usitatus (strain Ellin6076)</name>
    <dbReference type="NCBI Taxonomy" id="234267"/>
    <lineage>
        <taxon>Bacteria</taxon>
        <taxon>Pseudomonadati</taxon>
        <taxon>Acidobacteriota</taxon>
        <taxon>Terriglobia</taxon>
        <taxon>Bryobacterales</taxon>
        <taxon>Solibacteraceae</taxon>
        <taxon>Candidatus Solibacter</taxon>
    </lineage>
</organism>
<feature type="transmembrane region" description="Helical" evidence="2">
    <location>
        <begin position="142"/>
        <end position="161"/>
    </location>
</feature>
<sequence length="417" mass="44819">MTTDIFVSYARQDREEVAKLVAFLQAQGWTVWWDPKLQGGDAFDKAIGTALAAARCVIVMWSRHSIESDFVFDEARRAYKRGAALPVLLDKVEIPLGFGRIQAVSCESSADYPKIAEGVAKILGQAPKGVTQKEENPKARKWRWWVAVAVVAAGIAAILMFSSRTDYRDLFLASRPGGSSGASASEVGMVGLTVWVLRPPRESDPAHARMLMEPSPGETASAAPAEMTPVRVRSDQELPDGSKVRLSIESSREGSLYVIDRELHTDDSTGTPKLVFPTASTRGSGNFIAHGGRLELPALGSQAKYWILGHQQSNYAGELITVIVSPRPIAELEGATGQAPVNGESLAAWERDWGAGAREVYSSPGGDLTTAAEAKARTDSTSRLTVNDAAPAAIYAVRSKPDAAILASFRLRVAGKR</sequence>
<protein>
    <recommendedName>
        <fullName evidence="3">TIR domain-containing protein</fullName>
    </recommendedName>
</protein>
<name>Q028E9_SOLUE</name>
<dbReference type="InterPro" id="IPR000157">
    <property type="entry name" value="TIR_dom"/>
</dbReference>
<reference evidence="4" key="1">
    <citation type="submission" date="2006-10" db="EMBL/GenBank/DDBJ databases">
        <title>Complete sequence of Solibacter usitatus Ellin6076.</title>
        <authorList>
            <consortium name="US DOE Joint Genome Institute"/>
            <person name="Copeland A."/>
            <person name="Lucas S."/>
            <person name="Lapidus A."/>
            <person name="Barry K."/>
            <person name="Detter J.C."/>
            <person name="Glavina del Rio T."/>
            <person name="Hammon N."/>
            <person name="Israni S."/>
            <person name="Dalin E."/>
            <person name="Tice H."/>
            <person name="Pitluck S."/>
            <person name="Thompson L.S."/>
            <person name="Brettin T."/>
            <person name="Bruce D."/>
            <person name="Han C."/>
            <person name="Tapia R."/>
            <person name="Gilna P."/>
            <person name="Schmutz J."/>
            <person name="Larimer F."/>
            <person name="Land M."/>
            <person name="Hauser L."/>
            <person name="Kyrpides N."/>
            <person name="Mikhailova N."/>
            <person name="Janssen P.H."/>
            <person name="Kuske C.R."/>
            <person name="Richardson P."/>
        </authorList>
    </citation>
    <scope>NUCLEOTIDE SEQUENCE</scope>
    <source>
        <strain evidence="4">Ellin6076</strain>
    </source>
</reference>
<keyword evidence="2" id="KW-0812">Transmembrane</keyword>
<keyword evidence="2" id="KW-0472">Membrane</keyword>
<dbReference type="OrthoDB" id="668747at2"/>
<dbReference type="eggNOG" id="COG4916">
    <property type="taxonomic scope" value="Bacteria"/>
</dbReference>
<feature type="region of interest" description="Disordered" evidence="1">
    <location>
        <begin position="206"/>
        <end position="225"/>
    </location>
</feature>
<dbReference type="STRING" id="234267.Acid_1618"/>
<dbReference type="InterPro" id="IPR035897">
    <property type="entry name" value="Toll_tir_struct_dom_sf"/>
</dbReference>
<proteinExistence type="predicted"/>
<feature type="domain" description="TIR" evidence="3">
    <location>
        <begin position="5"/>
        <end position="109"/>
    </location>
</feature>
<dbReference type="Gene3D" id="3.40.50.10140">
    <property type="entry name" value="Toll/interleukin-1 receptor homology (TIR) domain"/>
    <property type="match status" value="1"/>
</dbReference>
<evidence type="ECO:0000256" key="2">
    <source>
        <dbReference type="SAM" id="Phobius"/>
    </source>
</evidence>
<dbReference type="GO" id="GO:0007165">
    <property type="term" value="P:signal transduction"/>
    <property type="evidence" value="ECO:0007669"/>
    <property type="project" value="InterPro"/>
</dbReference>
<dbReference type="EMBL" id="CP000473">
    <property type="protein sequence ID" value="ABJ82608.1"/>
    <property type="molecule type" value="Genomic_DNA"/>
</dbReference>
<keyword evidence="2" id="KW-1133">Transmembrane helix</keyword>
<dbReference type="SUPFAM" id="SSF52200">
    <property type="entry name" value="Toll/Interleukin receptor TIR domain"/>
    <property type="match status" value="1"/>
</dbReference>
<evidence type="ECO:0000313" key="4">
    <source>
        <dbReference type="EMBL" id="ABJ82608.1"/>
    </source>
</evidence>
<accession>Q028E9</accession>